<dbReference type="EMBL" id="SEWE01000010">
    <property type="protein sequence ID" value="RYU81264.1"/>
    <property type="molecule type" value="Genomic_DNA"/>
</dbReference>
<organism evidence="1 2">
    <name type="scientific">Hymenobacter persicinus</name>
    <dbReference type="NCBI Taxonomy" id="2025506"/>
    <lineage>
        <taxon>Bacteria</taxon>
        <taxon>Pseudomonadati</taxon>
        <taxon>Bacteroidota</taxon>
        <taxon>Cytophagia</taxon>
        <taxon>Cytophagales</taxon>
        <taxon>Hymenobacteraceae</taxon>
        <taxon>Hymenobacter</taxon>
    </lineage>
</organism>
<name>A0A4V1ZAY9_9BACT</name>
<dbReference type="OrthoDB" id="6395529at2"/>
<sequence>MLNKILRSYTIIPEHLYVRREADRLMEFIINDTGRPGYVLVARQMGKTNLLLNAKEQLIGPDDACVYADFSNSFRTARECFRYIIDLAIETNPEKLHFLTDSIKKSRDERDEVDHVEHLQELRAILRVIKGKLIILIDEVDAMTTVSFSDIIFKQIRSVYFSRTNYPVLHKLNYILSGVGEPAKLIKDPKISPFNIGQEIFLGDFSYLEYQEFLKKAKLNLSNEVVERVYYWTNGNPRMTYEVCSAVEDVLQIDSAIDAEVVDKIVNMMYLTTYDRVPLDNIRSMVQSDQEMASAVKSLKNRELASITMTQRRQLYLAGIVGANFENDKINIKNRIIDHALSNEWLSEIVEEDSSLVELASIAFANKDYDGVILLLEENIDKYTGFDFVILQQTIISAYFNKQKFDSIVEHFDKRGAEVSSALPKGALRLKLESLFLYASSLIEHAEYNKSFSILTVIVGFKLYNIHYFNSLLGIANLVSSIDLLDEKNQSSIEENDFNQISIYSRIVHEIGSVKYILSKDEYDLVTFAVYCNMGLYYQSINETQLAFSNFNEAFSRAGNALQPFVLYHMATTSQNPNESNSLYLDTINAIVNNKLNLRDYFGNTAIYFGYVNAFDLIKRCLEFSREYAFVLIKYIYDEEMKMPKLVGANYGNQKATEEIVARDEIFITSFDEFSSSLSKEQMKFGYYIFKESSVTSVNRGKPFVDAMLKYDYLNELDSIDLSHISVVVHNAIQNDEVDFSQDVVKYMRDHYFNKKGRSISEITLMDYYEMEIMKKRSKSFEVFDKAKSILTALKGFDFDSNESIFVDKKNVDNIRNVAFKTYTELMPRFSTDIDSKLGERNRRVTVLYKNGLKLTDKFKRFEKDLIKGKCKVIGND</sequence>
<dbReference type="Gene3D" id="3.40.50.300">
    <property type="entry name" value="P-loop containing nucleotide triphosphate hydrolases"/>
    <property type="match status" value="1"/>
</dbReference>
<gene>
    <name evidence="1" type="ORF">EWM57_06720</name>
</gene>
<dbReference type="AlphaFoldDB" id="A0A4V1ZAY9"/>
<comment type="caution">
    <text evidence="1">The sequence shown here is derived from an EMBL/GenBank/DDBJ whole genome shotgun (WGS) entry which is preliminary data.</text>
</comment>
<dbReference type="InterPro" id="IPR027417">
    <property type="entry name" value="P-loop_NTPase"/>
</dbReference>
<proteinExistence type="predicted"/>
<accession>A0A4V1ZAY9</accession>
<reference evidence="1 2" key="1">
    <citation type="submission" date="2019-02" db="EMBL/GenBank/DDBJ databases">
        <title>Bacterial novel species isolated from soil.</title>
        <authorList>
            <person name="Jung H.-Y."/>
        </authorList>
    </citation>
    <scope>NUCLEOTIDE SEQUENCE [LARGE SCALE GENOMIC DNA]</scope>
    <source>
        <strain evidence="1 2">1-3-3-3</strain>
    </source>
</reference>
<dbReference type="SUPFAM" id="SSF52540">
    <property type="entry name" value="P-loop containing nucleoside triphosphate hydrolases"/>
    <property type="match status" value="1"/>
</dbReference>
<protein>
    <submittedName>
        <fullName evidence="1">Uncharacterized protein</fullName>
    </submittedName>
</protein>
<evidence type="ECO:0000313" key="1">
    <source>
        <dbReference type="EMBL" id="RYU81264.1"/>
    </source>
</evidence>
<evidence type="ECO:0000313" key="2">
    <source>
        <dbReference type="Proteomes" id="UP000294155"/>
    </source>
</evidence>
<keyword evidence="2" id="KW-1185">Reference proteome</keyword>
<dbReference type="RefSeq" id="WP_129920370.1">
    <property type="nucleotide sequence ID" value="NZ_SEWE01000010.1"/>
</dbReference>
<dbReference type="Proteomes" id="UP000294155">
    <property type="component" value="Unassembled WGS sequence"/>
</dbReference>
<dbReference type="Pfam" id="PF14516">
    <property type="entry name" value="AAA_35"/>
    <property type="match status" value="1"/>
</dbReference>